<keyword evidence="2" id="KW-1185">Reference proteome</keyword>
<evidence type="ECO:0000313" key="2">
    <source>
        <dbReference type="Proteomes" id="UP000184222"/>
    </source>
</evidence>
<name>A0A1L4BRZ8_9GAMM</name>
<proteinExistence type="predicted"/>
<dbReference type="EMBL" id="CP016796">
    <property type="protein sequence ID" value="API86613.1"/>
    <property type="molecule type" value="Genomic_DNA"/>
</dbReference>
<gene>
    <name evidence="1" type="ORF">F7310_04225</name>
</gene>
<dbReference type="OrthoDB" id="9796831at2"/>
<protein>
    <submittedName>
        <fullName evidence="1">Uncharacterized protein</fullName>
    </submittedName>
</protein>
<dbReference type="Proteomes" id="UP000184222">
    <property type="component" value="Chromosome"/>
</dbReference>
<evidence type="ECO:0000313" key="1">
    <source>
        <dbReference type="EMBL" id="API86613.1"/>
    </source>
</evidence>
<reference evidence="1 2" key="1">
    <citation type="journal article" date="2016" name="Appl. Environ. Microbiol.">
        <title>Whole genome relationships among Francisella bacteria of diverse origin define new species and provide specific regions for detection.</title>
        <authorList>
            <person name="Challacombe J.F."/>
            <person name="Petersen J.M."/>
            <person name="Gallegos-Graves V."/>
            <person name="Hodge D."/>
            <person name="Pillai S."/>
            <person name="Kuske C.R."/>
        </authorList>
    </citation>
    <scope>NUCLEOTIDE SEQUENCE [LARGE SCALE GENOMIC DNA]</scope>
    <source>
        <strain evidence="2">TX07-7310</strain>
    </source>
</reference>
<accession>A0A1L4BRZ8</accession>
<dbReference type="AlphaFoldDB" id="A0A1L4BRZ8"/>
<dbReference type="KEGG" id="frx:F7310_04225"/>
<dbReference type="RefSeq" id="WP_072712027.1">
    <property type="nucleotide sequence ID" value="NZ_CP016796.1"/>
</dbReference>
<dbReference type="STRING" id="573570.F7310_04225"/>
<organism evidence="1 2">
    <name type="scientific">Francisella uliginis</name>
    <dbReference type="NCBI Taxonomy" id="573570"/>
    <lineage>
        <taxon>Bacteria</taxon>
        <taxon>Pseudomonadati</taxon>
        <taxon>Pseudomonadota</taxon>
        <taxon>Gammaproteobacteria</taxon>
        <taxon>Thiotrichales</taxon>
        <taxon>Francisellaceae</taxon>
        <taxon>Francisella</taxon>
    </lineage>
</organism>
<sequence>MNKKVLIVTEGVKPEKTITSIINHNLLPEIDLKNIVVYGNNIYKLYKDIESDPFSKFISTFEVLKEYSDKSRNGNFFNKYCEEDFSYIYLFFDYDPWDSSFDEFTVSEMFQLFDNPTKQGMLYINYPSSESFKHITDNFNTSIYNRGIDGKYKTLVNQQSSNYTDIKKYTKELTLEICKKHLVKANIICNESPDIPEAVCQNNLYAKQKNLYLDKKDIFILSNFPAFVLDFLGYQRYLDLYK</sequence>